<comment type="similarity">
    <text evidence="2">Belongs to the ABC-2 integral membrane protein family.</text>
</comment>
<dbReference type="GO" id="GO:0043190">
    <property type="term" value="C:ATP-binding cassette (ABC) transporter complex"/>
    <property type="evidence" value="ECO:0007669"/>
    <property type="project" value="InterPro"/>
</dbReference>
<evidence type="ECO:0000313" key="10">
    <source>
        <dbReference type="EMBL" id="GAS93029.1"/>
    </source>
</evidence>
<comment type="caution">
    <text evidence="10">The sequence shown here is derived from an EMBL/GenBank/DDBJ whole genome shotgun (WGS) entry which is preliminary data.</text>
</comment>
<dbReference type="GO" id="GO:0043215">
    <property type="term" value="P:daunorubicin transport"/>
    <property type="evidence" value="ECO:0007669"/>
    <property type="project" value="InterPro"/>
</dbReference>
<keyword evidence="4 8" id="KW-0812">Transmembrane</keyword>
<reference evidence="11" key="2">
    <citation type="submission" date="2016-02" db="EMBL/GenBank/DDBJ databases">
        <title>Draft genome sequence of five rapidly growing Mycobacterium species.</title>
        <authorList>
            <person name="Katahira K."/>
            <person name="Gotou Y."/>
            <person name="Iida K."/>
            <person name="Ogura Y."/>
            <person name="Hayashi T."/>
        </authorList>
    </citation>
    <scope>NUCLEOTIDE SEQUENCE [LARGE SCALE GENOMIC DNA]</scope>
    <source>
        <strain evidence="11">JCM15654</strain>
    </source>
</reference>
<dbReference type="Proteomes" id="UP000069620">
    <property type="component" value="Unassembled WGS sequence"/>
</dbReference>
<comment type="subcellular location">
    <subcellularLocation>
        <location evidence="1">Cell membrane</location>
        <topology evidence="1">Multi-pass membrane protein</topology>
    </subcellularLocation>
</comment>
<dbReference type="InterPro" id="IPR004377">
    <property type="entry name" value="ABC_transpt_DrrB/DrrC"/>
</dbReference>
<gene>
    <name evidence="10" type="ORF">RMCB_7125</name>
</gene>
<feature type="transmembrane region" description="Helical" evidence="8">
    <location>
        <begin position="247"/>
        <end position="266"/>
    </location>
</feature>
<evidence type="ECO:0000313" key="11">
    <source>
        <dbReference type="Proteomes" id="UP000069620"/>
    </source>
</evidence>
<reference evidence="11" key="1">
    <citation type="journal article" date="2016" name="Genome Announc.">
        <title>Draft Genome Sequences of Five Rapidly Growing Mycobacterium Species, M. thermoresistibile, M. fortuitum subsp. acetamidolyticum, M. canariasense, M. brisbanense, and M. novocastrense.</title>
        <authorList>
            <person name="Katahira K."/>
            <person name="Ogura Y."/>
            <person name="Gotoh Y."/>
            <person name="Hayashi T."/>
        </authorList>
    </citation>
    <scope>NUCLEOTIDE SEQUENCE [LARGE SCALE GENOMIC DNA]</scope>
    <source>
        <strain evidence="11">JCM15654</strain>
    </source>
</reference>
<dbReference type="GO" id="GO:0046677">
    <property type="term" value="P:response to antibiotic"/>
    <property type="evidence" value="ECO:0007669"/>
    <property type="project" value="UniProtKB-KW"/>
</dbReference>
<accession>A0A100W7C3</accession>
<dbReference type="InterPro" id="IPR000412">
    <property type="entry name" value="ABC_2_transport"/>
</dbReference>
<dbReference type="STRING" id="146020.RMCB_7125"/>
<dbReference type="OrthoDB" id="8988363at2"/>
<dbReference type="GO" id="GO:1900753">
    <property type="term" value="P:doxorubicin transport"/>
    <property type="evidence" value="ECO:0007669"/>
    <property type="project" value="InterPro"/>
</dbReference>
<dbReference type="Pfam" id="PF12698">
    <property type="entry name" value="ABC2_membrane_3"/>
    <property type="match status" value="1"/>
</dbReference>
<evidence type="ECO:0000256" key="3">
    <source>
        <dbReference type="ARBA" id="ARBA00022475"/>
    </source>
</evidence>
<dbReference type="PANTHER" id="PTHR43077:SF8">
    <property type="entry name" value="DOXORUBICIN RESISTANCE ABC TRANSPORTER PERMEASE PROTEIN DRRB"/>
    <property type="match status" value="1"/>
</dbReference>
<dbReference type="EMBL" id="BCSX01000068">
    <property type="protein sequence ID" value="GAS93029.1"/>
    <property type="molecule type" value="Genomic_DNA"/>
</dbReference>
<sequence>MTAALSAARPRPSTIGQWWVLTVRLVAPSLRNGEVATGVVAVVVFAAGWYIPLNHMMGARSGMSSYAQFLMPLIALQGISFAAITGALRAATDSVKGINRRFDSMPIPALTPLVARMSAGAYRCAIGIAAALATGYVIGFRFYRGIGYAVLFCVLLLAIGMVLSYLADLLGSSSKNPEATTQWLMLPQLIFGLLSVGIQPVEHFPHWIQPVVRNQPISQFIYAMRELAGDSTPAAAQVNWSVVGPSVAWLAGVTVVMIPLSLALVLRRR</sequence>
<protein>
    <submittedName>
        <fullName evidence="10">Multidrug ABC transporter inner membrane protein</fullName>
    </submittedName>
</protein>
<keyword evidence="7" id="KW-0046">Antibiotic resistance</keyword>
<evidence type="ECO:0000256" key="2">
    <source>
        <dbReference type="ARBA" id="ARBA00007783"/>
    </source>
</evidence>
<evidence type="ECO:0000256" key="5">
    <source>
        <dbReference type="ARBA" id="ARBA00022989"/>
    </source>
</evidence>
<name>A0A100W7C3_9MYCO</name>
<dbReference type="InterPro" id="IPR013525">
    <property type="entry name" value="ABC2_TM"/>
</dbReference>
<feature type="domain" description="ABC-2 type transporter transmembrane" evidence="9">
    <location>
        <begin position="57"/>
        <end position="262"/>
    </location>
</feature>
<dbReference type="RefSeq" id="WP_062832539.1">
    <property type="nucleotide sequence ID" value="NZ_BCSX01000068.1"/>
</dbReference>
<evidence type="ECO:0000256" key="7">
    <source>
        <dbReference type="ARBA" id="ARBA00023251"/>
    </source>
</evidence>
<evidence type="ECO:0000256" key="8">
    <source>
        <dbReference type="SAM" id="Phobius"/>
    </source>
</evidence>
<dbReference type="NCBIfam" id="TIGR00025">
    <property type="entry name" value="Mtu_efflux"/>
    <property type="match status" value="1"/>
</dbReference>
<feature type="transmembrane region" description="Helical" evidence="8">
    <location>
        <begin position="35"/>
        <end position="53"/>
    </location>
</feature>
<feature type="transmembrane region" description="Helical" evidence="8">
    <location>
        <begin position="65"/>
        <end position="88"/>
    </location>
</feature>
<evidence type="ECO:0000259" key="9">
    <source>
        <dbReference type="Pfam" id="PF12698"/>
    </source>
</evidence>
<keyword evidence="5 8" id="KW-1133">Transmembrane helix</keyword>
<organism evidence="10 11">
    <name type="scientific">Mycolicibacterium brisbanense</name>
    <dbReference type="NCBI Taxonomy" id="146020"/>
    <lineage>
        <taxon>Bacteria</taxon>
        <taxon>Bacillati</taxon>
        <taxon>Actinomycetota</taxon>
        <taxon>Actinomycetes</taxon>
        <taxon>Mycobacteriales</taxon>
        <taxon>Mycobacteriaceae</taxon>
        <taxon>Mycolicibacterium</taxon>
    </lineage>
</organism>
<keyword evidence="3" id="KW-1003">Cell membrane</keyword>
<feature type="transmembrane region" description="Helical" evidence="8">
    <location>
        <begin position="146"/>
        <end position="167"/>
    </location>
</feature>
<evidence type="ECO:0000256" key="4">
    <source>
        <dbReference type="ARBA" id="ARBA00022692"/>
    </source>
</evidence>
<keyword evidence="6 8" id="KW-0472">Membrane</keyword>
<dbReference type="PANTHER" id="PTHR43077">
    <property type="entry name" value="TRANSPORT PERMEASE YVFS-RELATED"/>
    <property type="match status" value="1"/>
</dbReference>
<dbReference type="InterPro" id="IPR051328">
    <property type="entry name" value="T7SS_ABC-Transporter"/>
</dbReference>
<proteinExistence type="inferred from homology"/>
<dbReference type="PIRSF" id="PIRSF006648">
    <property type="entry name" value="DrrB"/>
    <property type="match status" value="1"/>
</dbReference>
<evidence type="ECO:0000256" key="6">
    <source>
        <dbReference type="ARBA" id="ARBA00023136"/>
    </source>
</evidence>
<keyword evidence="11" id="KW-1185">Reference proteome</keyword>
<feature type="transmembrane region" description="Helical" evidence="8">
    <location>
        <begin position="120"/>
        <end position="139"/>
    </location>
</feature>
<dbReference type="GO" id="GO:0140359">
    <property type="term" value="F:ABC-type transporter activity"/>
    <property type="evidence" value="ECO:0007669"/>
    <property type="project" value="InterPro"/>
</dbReference>
<evidence type="ECO:0000256" key="1">
    <source>
        <dbReference type="ARBA" id="ARBA00004651"/>
    </source>
</evidence>
<dbReference type="AlphaFoldDB" id="A0A100W7C3"/>